<evidence type="ECO:0000313" key="3">
    <source>
        <dbReference type="EMBL" id="CAF4235235.1"/>
    </source>
</evidence>
<proteinExistence type="predicted"/>
<dbReference type="Proteomes" id="UP000677228">
    <property type="component" value="Unassembled WGS sequence"/>
</dbReference>
<evidence type="ECO:0000313" key="2">
    <source>
        <dbReference type="EMBL" id="CAF1438483.1"/>
    </source>
</evidence>
<gene>
    <name evidence="2" type="ORF">OVA965_LOCUS34342</name>
    <name evidence="3" type="ORF">TMI583_LOCUS35258</name>
</gene>
<evidence type="ECO:0000313" key="4">
    <source>
        <dbReference type="Proteomes" id="UP000677228"/>
    </source>
</evidence>
<organism evidence="2 4">
    <name type="scientific">Didymodactylos carnosus</name>
    <dbReference type="NCBI Taxonomy" id="1234261"/>
    <lineage>
        <taxon>Eukaryota</taxon>
        <taxon>Metazoa</taxon>
        <taxon>Spiralia</taxon>
        <taxon>Gnathifera</taxon>
        <taxon>Rotifera</taxon>
        <taxon>Eurotatoria</taxon>
        <taxon>Bdelloidea</taxon>
        <taxon>Philodinida</taxon>
        <taxon>Philodinidae</taxon>
        <taxon>Didymodactylos</taxon>
    </lineage>
</organism>
<evidence type="ECO:0000256" key="1">
    <source>
        <dbReference type="SAM" id="MobiDB-lite"/>
    </source>
</evidence>
<feature type="region of interest" description="Disordered" evidence="1">
    <location>
        <begin position="277"/>
        <end position="301"/>
    </location>
</feature>
<feature type="compositionally biased region" description="Polar residues" evidence="1">
    <location>
        <begin position="277"/>
        <end position="295"/>
    </location>
</feature>
<dbReference type="EMBL" id="CAJOBA010050523">
    <property type="protein sequence ID" value="CAF4235235.1"/>
    <property type="molecule type" value="Genomic_DNA"/>
</dbReference>
<dbReference type="EMBL" id="CAJNOK010028725">
    <property type="protein sequence ID" value="CAF1438483.1"/>
    <property type="molecule type" value="Genomic_DNA"/>
</dbReference>
<sequence length="356" mass="39679">MYLENEYQHNDVHLYFKQLAHFKTYPSQSDSNELLSPSVNSSIFSSRTLTSSYVGENSQQSLTKKVSKTAVSTNDPITDDVVEGSGAGGDEVEQEQLIQPETSDVAASEELVPQERISPHSQPVFEEDVVCIEESSTAPIIDQKPFVQLVLSNKPRLYTNEQLDDLLNAVVLAKAMNSVMNGAVLLPFKYLIPSDDMKPPIPSSINDHSPPPTLPARREVRTNTFPFTMTTLSSSIRTEHRSRSPITAATRPIDMHRSTGTTSHISTVAPQRIQRQASSLSDRQSNCNHQPQISGRQRPATLTDVTNFNEGDIEQHYEPKRRMPPITAQTASVLQDAKDLIRRMHNNLDKEFGPET</sequence>
<accession>A0A8S2FEH0</accession>
<dbReference type="AlphaFoldDB" id="A0A8S2FEH0"/>
<reference evidence="2" key="1">
    <citation type="submission" date="2021-02" db="EMBL/GenBank/DDBJ databases">
        <authorList>
            <person name="Nowell W R."/>
        </authorList>
    </citation>
    <scope>NUCLEOTIDE SEQUENCE</scope>
</reference>
<name>A0A8S2FEH0_9BILA</name>
<comment type="caution">
    <text evidence="2">The sequence shown here is derived from an EMBL/GenBank/DDBJ whole genome shotgun (WGS) entry which is preliminary data.</text>
</comment>
<dbReference type="Proteomes" id="UP000682733">
    <property type="component" value="Unassembled WGS sequence"/>
</dbReference>
<protein>
    <submittedName>
        <fullName evidence="2">Uncharacterized protein</fullName>
    </submittedName>
</protein>